<dbReference type="Proteomes" id="UP000643279">
    <property type="component" value="Unassembled WGS sequence"/>
</dbReference>
<protein>
    <recommendedName>
        <fullName evidence="1">Methyltransferase domain-containing protein</fullName>
    </recommendedName>
</protein>
<comment type="caution">
    <text evidence="2">The sequence shown here is derived from an EMBL/GenBank/DDBJ whole genome shotgun (WGS) entry which is preliminary data.</text>
</comment>
<dbReference type="InterPro" id="IPR029063">
    <property type="entry name" value="SAM-dependent_MTases_sf"/>
</dbReference>
<organism evidence="2 3">
    <name type="scientific">Arthrobacter liuii</name>
    <dbReference type="NCBI Taxonomy" id="1476996"/>
    <lineage>
        <taxon>Bacteria</taxon>
        <taxon>Bacillati</taxon>
        <taxon>Actinomycetota</taxon>
        <taxon>Actinomycetes</taxon>
        <taxon>Micrococcales</taxon>
        <taxon>Micrococcaceae</taxon>
        <taxon>Arthrobacter</taxon>
    </lineage>
</organism>
<reference evidence="3" key="1">
    <citation type="journal article" date="2019" name="Int. J. Syst. Evol. Microbiol.">
        <title>The Global Catalogue of Microorganisms (GCM) 10K type strain sequencing project: providing services to taxonomists for standard genome sequencing and annotation.</title>
        <authorList>
            <consortium name="The Broad Institute Genomics Platform"/>
            <consortium name="The Broad Institute Genome Sequencing Center for Infectious Disease"/>
            <person name="Wu L."/>
            <person name="Ma J."/>
        </authorList>
    </citation>
    <scope>NUCLEOTIDE SEQUENCE [LARGE SCALE GENOMIC DNA]</scope>
    <source>
        <strain evidence="3">CGMCC 1.12778</strain>
    </source>
</reference>
<sequence length="113" mass="11420">MAKDSLNNWAGLGGPYARSFPHLCAGAVEPLLDAAEAVVGSFTGRRVADIGCGTGNVTALALSRGAEVTGVDPDARMLSLALAAAPQAELLVGRLPELPFAADTFDAVVSPSL</sequence>
<feature type="domain" description="Methyltransferase" evidence="1">
    <location>
        <begin position="47"/>
        <end position="110"/>
    </location>
</feature>
<name>A0ABQ2ASJ7_9MICC</name>
<dbReference type="SUPFAM" id="SSF53335">
    <property type="entry name" value="S-adenosyl-L-methionine-dependent methyltransferases"/>
    <property type="match status" value="1"/>
</dbReference>
<evidence type="ECO:0000313" key="2">
    <source>
        <dbReference type="EMBL" id="GGH94671.1"/>
    </source>
</evidence>
<proteinExistence type="predicted"/>
<evidence type="ECO:0000313" key="3">
    <source>
        <dbReference type="Proteomes" id="UP000643279"/>
    </source>
</evidence>
<dbReference type="InterPro" id="IPR050508">
    <property type="entry name" value="Methyltransf_Superfamily"/>
</dbReference>
<gene>
    <name evidence="2" type="ORF">GCM10007170_18410</name>
</gene>
<dbReference type="EMBL" id="BMFW01000006">
    <property type="protein sequence ID" value="GGH94671.1"/>
    <property type="molecule type" value="Genomic_DNA"/>
</dbReference>
<dbReference type="PANTHER" id="PTHR42912">
    <property type="entry name" value="METHYLTRANSFERASE"/>
    <property type="match status" value="1"/>
</dbReference>
<dbReference type="Gene3D" id="3.40.50.150">
    <property type="entry name" value="Vaccinia Virus protein VP39"/>
    <property type="match status" value="1"/>
</dbReference>
<evidence type="ECO:0000259" key="1">
    <source>
        <dbReference type="Pfam" id="PF13649"/>
    </source>
</evidence>
<dbReference type="RefSeq" id="WP_175318412.1">
    <property type="nucleotide sequence ID" value="NZ_BMFW01000006.1"/>
</dbReference>
<dbReference type="Pfam" id="PF13649">
    <property type="entry name" value="Methyltransf_25"/>
    <property type="match status" value="1"/>
</dbReference>
<dbReference type="CDD" id="cd02440">
    <property type="entry name" value="AdoMet_MTases"/>
    <property type="match status" value="1"/>
</dbReference>
<dbReference type="InterPro" id="IPR041698">
    <property type="entry name" value="Methyltransf_25"/>
</dbReference>
<dbReference type="PANTHER" id="PTHR42912:SF94">
    <property type="entry name" value="METHYLTRANSFERASE TYPE 11 DOMAIN-CONTAINING PROTEIN"/>
    <property type="match status" value="1"/>
</dbReference>
<accession>A0ABQ2ASJ7</accession>
<keyword evidence="3" id="KW-1185">Reference proteome</keyword>